<proteinExistence type="predicted"/>
<dbReference type="EMBL" id="JAUESC010000002">
    <property type="protein sequence ID" value="KAK0606389.1"/>
    <property type="molecule type" value="Genomic_DNA"/>
</dbReference>
<comment type="caution">
    <text evidence="3">The sequence shown here is derived from an EMBL/GenBank/DDBJ whole genome shotgun (WGS) entry which is preliminary data.</text>
</comment>
<dbReference type="Pfam" id="PF09331">
    <property type="entry name" value="DUF1985"/>
    <property type="match status" value="1"/>
</dbReference>
<keyword evidence="4" id="KW-1185">Reference proteome</keyword>
<reference evidence="3" key="2">
    <citation type="submission" date="2023-06" db="EMBL/GenBank/DDBJ databases">
        <authorList>
            <person name="Swenson N.G."/>
            <person name="Wegrzyn J.L."/>
            <person name="Mcevoy S.L."/>
        </authorList>
    </citation>
    <scope>NUCLEOTIDE SEQUENCE</scope>
    <source>
        <strain evidence="3">NS2018</strain>
        <tissue evidence="3">Leaf</tissue>
    </source>
</reference>
<name>A0AA39TK47_ACESA</name>
<sequence>MVWKGMLRRWEHGVFGQFISMGKGKQFFSGKLCHLLLCREVVHPYGRPDEMWFRVGGRAIKFRKEEFLLLTGLRFRSLPKGAVTQYISTPSNVHHRYFHGLPTHLEDIIHKLREVEQFDLEDDVLKLGYVFFLSHILLGRDYRRIVPNWLWGMVEDVIAFEAYHWGTYIYSLTIYWLGKALKGRIDKKKQNRQQNGEQQNEDSSKSQDIGYYYWAMEAIPKLTGVVGVQRGDGFPRVRRWYDRKKSLNLQKEFTNELEALTLTPTPSDEERRQACYLHFDPDQFVGPLKHKDGGLGDDSEDDEDPNVRGKRCRAPMGRGRGRGKGKGRGKSRRG</sequence>
<dbReference type="Proteomes" id="UP001168877">
    <property type="component" value="Unassembled WGS sequence"/>
</dbReference>
<feature type="region of interest" description="Disordered" evidence="1">
    <location>
        <begin position="282"/>
        <end position="334"/>
    </location>
</feature>
<evidence type="ECO:0000259" key="2">
    <source>
        <dbReference type="Pfam" id="PF09331"/>
    </source>
</evidence>
<dbReference type="PANTHER" id="PTHR48449">
    <property type="entry name" value="DUF1985 DOMAIN-CONTAINING PROTEIN"/>
    <property type="match status" value="1"/>
</dbReference>
<dbReference type="InterPro" id="IPR015410">
    <property type="entry name" value="DUF1985"/>
</dbReference>
<feature type="compositionally biased region" description="Acidic residues" evidence="1">
    <location>
        <begin position="295"/>
        <end position="304"/>
    </location>
</feature>
<reference evidence="3" key="1">
    <citation type="journal article" date="2022" name="Plant J.">
        <title>Strategies of tolerance reflected in two North American maple genomes.</title>
        <authorList>
            <person name="McEvoy S.L."/>
            <person name="Sezen U.U."/>
            <person name="Trouern-Trend A."/>
            <person name="McMahon S.M."/>
            <person name="Schaberg P.G."/>
            <person name="Yang J."/>
            <person name="Wegrzyn J.L."/>
            <person name="Swenson N.G."/>
        </authorList>
    </citation>
    <scope>NUCLEOTIDE SEQUENCE</scope>
    <source>
        <strain evidence="3">NS2018</strain>
    </source>
</reference>
<evidence type="ECO:0000313" key="3">
    <source>
        <dbReference type="EMBL" id="KAK0606389.1"/>
    </source>
</evidence>
<evidence type="ECO:0000313" key="4">
    <source>
        <dbReference type="Proteomes" id="UP001168877"/>
    </source>
</evidence>
<evidence type="ECO:0000256" key="1">
    <source>
        <dbReference type="SAM" id="MobiDB-lite"/>
    </source>
</evidence>
<gene>
    <name evidence="3" type="ORF">LWI29_037235</name>
</gene>
<dbReference type="PANTHER" id="PTHR48449:SF1">
    <property type="entry name" value="DUF1985 DOMAIN-CONTAINING PROTEIN"/>
    <property type="match status" value="1"/>
</dbReference>
<feature type="domain" description="DUF1985" evidence="2">
    <location>
        <begin position="46"/>
        <end position="173"/>
    </location>
</feature>
<protein>
    <recommendedName>
        <fullName evidence="2">DUF1985 domain-containing protein</fullName>
    </recommendedName>
</protein>
<feature type="compositionally biased region" description="Basic residues" evidence="1">
    <location>
        <begin position="308"/>
        <end position="334"/>
    </location>
</feature>
<accession>A0AA39TK47</accession>
<dbReference type="AlphaFoldDB" id="A0AA39TK47"/>
<organism evidence="3 4">
    <name type="scientific">Acer saccharum</name>
    <name type="common">Sugar maple</name>
    <dbReference type="NCBI Taxonomy" id="4024"/>
    <lineage>
        <taxon>Eukaryota</taxon>
        <taxon>Viridiplantae</taxon>
        <taxon>Streptophyta</taxon>
        <taxon>Embryophyta</taxon>
        <taxon>Tracheophyta</taxon>
        <taxon>Spermatophyta</taxon>
        <taxon>Magnoliopsida</taxon>
        <taxon>eudicotyledons</taxon>
        <taxon>Gunneridae</taxon>
        <taxon>Pentapetalae</taxon>
        <taxon>rosids</taxon>
        <taxon>malvids</taxon>
        <taxon>Sapindales</taxon>
        <taxon>Sapindaceae</taxon>
        <taxon>Hippocastanoideae</taxon>
        <taxon>Acereae</taxon>
        <taxon>Acer</taxon>
    </lineage>
</organism>